<accession>A0A871R897</accession>
<dbReference type="SMART" id="SM00222">
    <property type="entry name" value="Sec7"/>
    <property type="match status" value="1"/>
</dbReference>
<feature type="compositionally biased region" description="Basic and acidic residues" evidence="1">
    <location>
        <begin position="732"/>
        <end position="744"/>
    </location>
</feature>
<feature type="compositionally biased region" description="Basic and acidic residues" evidence="1">
    <location>
        <begin position="1556"/>
        <end position="1570"/>
    </location>
</feature>
<dbReference type="InterPro" id="IPR035999">
    <property type="entry name" value="Sec7_dom_sf"/>
</dbReference>
<dbReference type="EMBL" id="CP063136">
    <property type="protein sequence ID" value="QOU21486.1"/>
    <property type="molecule type" value="Genomic_DNA"/>
</dbReference>
<proteinExistence type="predicted"/>
<dbReference type="InterPro" id="IPR032691">
    <property type="entry name" value="Mon2/Sec7/BIG1-like_HUS"/>
</dbReference>
<dbReference type="Gene3D" id="1.10.1000.11">
    <property type="entry name" value="Arf Nucleotide-binding Site Opener,domain 2"/>
    <property type="match status" value="1"/>
</dbReference>
<dbReference type="GO" id="GO:0032012">
    <property type="term" value="P:regulation of ARF protein signal transduction"/>
    <property type="evidence" value="ECO:0007669"/>
    <property type="project" value="InterPro"/>
</dbReference>
<dbReference type="InterPro" id="IPR016024">
    <property type="entry name" value="ARM-type_fold"/>
</dbReference>
<feature type="region of interest" description="Disordered" evidence="1">
    <location>
        <begin position="732"/>
        <end position="764"/>
    </location>
</feature>
<feature type="compositionally biased region" description="Basic and acidic residues" evidence="1">
    <location>
        <begin position="1577"/>
        <end position="1602"/>
    </location>
</feature>
<evidence type="ECO:0000259" key="2">
    <source>
        <dbReference type="PROSITE" id="PS50190"/>
    </source>
</evidence>
<dbReference type="Pfam" id="PF01369">
    <property type="entry name" value="Sec7"/>
    <property type="match status" value="1"/>
</dbReference>
<evidence type="ECO:0000256" key="1">
    <source>
        <dbReference type="SAM" id="MobiDB-lite"/>
    </source>
</evidence>
<reference evidence="3" key="2">
    <citation type="journal article" name="BMC Genomics">
        <title>New genome assemblies reveal patterns of domestication and adaptation across Brettanomyces (Dekkera) species.</title>
        <authorList>
            <person name="Roach M.J."/>
            <person name="Borneman A.R."/>
        </authorList>
    </citation>
    <scope>NUCLEOTIDE SEQUENCE</scope>
    <source>
        <strain evidence="3">UCD 2041</strain>
    </source>
</reference>
<dbReference type="InterPro" id="IPR056604">
    <property type="entry name" value="GBF1-like_TPR"/>
</dbReference>
<dbReference type="PROSITE" id="PS50190">
    <property type="entry name" value="SEC7"/>
    <property type="match status" value="1"/>
</dbReference>
<dbReference type="Proteomes" id="UP000663131">
    <property type="component" value="Chromosome 8"/>
</dbReference>
<feature type="domain" description="SEC7" evidence="2">
    <location>
        <begin position="603"/>
        <end position="827"/>
    </location>
</feature>
<feature type="region of interest" description="Disordered" evidence="1">
    <location>
        <begin position="1552"/>
        <end position="1602"/>
    </location>
</feature>
<feature type="region of interest" description="Disordered" evidence="1">
    <location>
        <begin position="253"/>
        <end position="338"/>
    </location>
</feature>
<dbReference type="RefSeq" id="XP_041137979.1">
    <property type="nucleotide sequence ID" value="XM_041279765.1"/>
</dbReference>
<feature type="compositionally biased region" description="Polar residues" evidence="1">
    <location>
        <begin position="253"/>
        <end position="263"/>
    </location>
</feature>
<organism evidence="3 4">
    <name type="scientific">Dekkera bruxellensis</name>
    <name type="common">Brettanomyces custersii</name>
    <dbReference type="NCBI Taxonomy" id="5007"/>
    <lineage>
        <taxon>Eukaryota</taxon>
        <taxon>Fungi</taxon>
        <taxon>Dikarya</taxon>
        <taxon>Ascomycota</taxon>
        <taxon>Saccharomycotina</taxon>
        <taxon>Pichiomycetes</taxon>
        <taxon>Pichiales</taxon>
        <taxon>Pichiaceae</taxon>
        <taxon>Brettanomyces</taxon>
    </lineage>
</organism>
<gene>
    <name evidence="3" type="ORF">BRETT_001210</name>
</gene>
<dbReference type="OrthoDB" id="10258608at2759"/>
<dbReference type="GeneID" id="64573135"/>
<dbReference type="InterPro" id="IPR023394">
    <property type="entry name" value="Sec7_C_sf"/>
</dbReference>
<dbReference type="InterPro" id="IPR000904">
    <property type="entry name" value="Sec7_dom"/>
</dbReference>
<evidence type="ECO:0000313" key="4">
    <source>
        <dbReference type="Proteomes" id="UP000663131"/>
    </source>
</evidence>
<dbReference type="GO" id="GO:0016192">
    <property type="term" value="P:vesicle-mediated transport"/>
    <property type="evidence" value="ECO:0007669"/>
    <property type="project" value="UniProtKB-ARBA"/>
</dbReference>
<dbReference type="GO" id="GO:0005794">
    <property type="term" value="C:Golgi apparatus"/>
    <property type="evidence" value="ECO:0007669"/>
    <property type="project" value="UniProtKB-ARBA"/>
</dbReference>
<dbReference type="KEGG" id="bbrx:BRETT_001210"/>
<dbReference type="CDD" id="cd00171">
    <property type="entry name" value="Sec7"/>
    <property type="match status" value="1"/>
</dbReference>
<feature type="compositionally biased region" description="Basic and acidic residues" evidence="1">
    <location>
        <begin position="276"/>
        <end position="322"/>
    </location>
</feature>
<dbReference type="SUPFAM" id="SSF48371">
    <property type="entry name" value="ARM repeat"/>
    <property type="match status" value="1"/>
</dbReference>
<dbReference type="Pfam" id="PF12783">
    <property type="entry name" value="Sec7-like_HUS"/>
    <property type="match status" value="1"/>
</dbReference>
<protein>
    <recommendedName>
        <fullName evidence="2">SEC7 domain-containing protein</fullName>
    </recommendedName>
</protein>
<evidence type="ECO:0000313" key="3">
    <source>
        <dbReference type="EMBL" id="QOU21486.1"/>
    </source>
</evidence>
<dbReference type="Pfam" id="PF23325">
    <property type="entry name" value="TPR_28"/>
    <property type="match status" value="1"/>
</dbReference>
<dbReference type="Gene3D" id="1.10.220.20">
    <property type="match status" value="1"/>
</dbReference>
<dbReference type="PANTHER" id="PTHR10663">
    <property type="entry name" value="GUANYL-NUCLEOTIDE EXCHANGE FACTOR"/>
    <property type="match status" value="1"/>
</dbReference>
<dbReference type="PANTHER" id="PTHR10663:SF388">
    <property type="entry name" value="GOLGI-SPECIFIC BREFELDIN A-RESISTANCE GUANINE NUCLEOTIDE EXCHANGE FACTOR 1"/>
    <property type="match status" value="1"/>
</dbReference>
<sequence>MPLDHEVAMSDLDRLSFVIQECTYLTSYMRKSTKSYGGLLASVLRSQFLEESPLDDESEDKFPSFLKSATKFKDDDHFLSGLVELRSILSEVKTLDEVDILTLLQPFLLLIRSPEISCKITSLSVNSLSMFLKYGIVSSERNNIHQCMAQIVSALSHCRFEGSDQSQDDVVLVKIIRLLESIALSDLGDYLRDDSMYEIVSTCFSVAINNKRGDMLRNAAQISLINLTEKIFSKLRYIKFGSQDEENHNLKSTNFELGSSQNGELPDDTIGGTLSRDSDESSDSHSDGNVDEKVDGEVSENKNSTEKVSTKTEDVAEDEHHTKNLAISQEKENDDESAEADFKMYGLPCMRELLVHTVDIISPQNELKFTEGTKLLSLELLCRIIEVSGLEIHRHPSIFHIISDRGCHHLLKIIRTTSSINMLSQSLKAFLDLFFNSSEHLKLQFEAFFQAVADNIVAKWPQMEDDLDKMNSTVFDMTKKGKFEVVSLSEKEVTELGKEFHTSKPSVFKEILIETLSVLWCRSQYLFINLFKVYDCNFERSDVCLNLIKILCRLSASDASLFTTSSVPPICMEGILSFIDSMFERVHEGMKQHIDMSQLECPILLKQRSKKADFISCIKVWNKKPRKGLEMLQNKGFISNIHNDNEVAQFLYEKSGRIDKKELGELLAKPSNINVLKKFINFMDFKNLRPDEALRKLLNNFRLPGEAQEIERIVECFNDRYIECQDHIETTVDSSEKNNTKKETNSSNSNTKDEHDEESSEEQVAPDKDAMFVLSFSIIMLNTDLHNPNVKKPMTLIDYQRNLRGCYNGGDFPSWYTERIYHSIKEREIIMPEDFKGSNKWFESKWHALIGEFQSKSEEEDLVKSFVTTNGEDLQSLLQFDSRIFQKTAKYIISTLVNMFDTDTHDGIVIRMMSTVEKCATIAKFFGFDDIVNSVIDITSHMTTLTGLKKQKVLVPTDEEISSVKLKVKQQDKPITVSQLSVTFGRDFKSQVGLITLVHVLKRSGYNVSPEWKHALQCLFELFKYDLVNPNSFPEFQGRLDLEPLRAPKPDYVLNENKISNEGGLLSTFSSYFKGLSDDTPEPTEEEIECTLSTLECINSSGLSNLLRNISKTESSNIDAMVELLLDYLPDEKSSKVDEYIEQRSLYILETCVCYLLLSQNQKLISVELEKCQLLTRSELGFSTKSLVRVMTYELLLLHNGSLEHDSYLAGTLEQLVSLINKNKERTVQIGGVLLQPLQVLLLSPDCWCRDRLLHNTNYWFVFRCFASSPKNTARVYDFIEEVILEQHDLIKYKNYMDILGLLDEISAVGAYGAQWEQELDKLISKGVDVSQKKNPFEKLVGTSLKSISLTGKLGRILKTNEFQVSIKEVTPEHDKKGHTVSPWYPLIEAISHQCYNPCRELRNHALKTLTSILLSNELPMEELSAEAVMESGCFRLLEQLCEPNVTNTDPNGMLKTQQNAINLSCKAILLYKFQNPNIQVIRLLHITDMLLEKNSKNRDFKEETLEIEKNALRVKMPEFDIKQLQSSKISLTLKDMILDVAKGVTATNGAAKLKSPAEKVNEIPKKPEYSDSPVENDNKASKIDEKEGDDAKEGSEKGQAE</sequence>
<reference evidence="3" key="1">
    <citation type="submission" date="2020-10" db="EMBL/GenBank/DDBJ databases">
        <authorList>
            <person name="Palmer J.M."/>
        </authorList>
    </citation>
    <scope>NUCLEOTIDE SEQUENCE</scope>
    <source>
        <strain evidence="3">UCD 2041</strain>
    </source>
</reference>
<name>A0A871R897_DEKBR</name>
<dbReference type="GO" id="GO:0005085">
    <property type="term" value="F:guanyl-nucleotide exchange factor activity"/>
    <property type="evidence" value="ECO:0007669"/>
    <property type="project" value="InterPro"/>
</dbReference>
<dbReference type="SUPFAM" id="SSF48425">
    <property type="entry name" value="Sec7 domain"/>
    <property type="match status" value="1"/>
</dbReference>